<reference evidence="1" key="1">
    <citation type="submission" date="2022-07" db="EMBL/GenBank/DDBJ databases">
        <title>Genome Sequence of Lecanicillium saksenae.</title>
        <authorList>
            <person name="Buettner E."/>
        </authorList>
    </citation>
    <scope>NUCLEOTIDE SEQUENCE</scope>
    <source>
        <strain evidence="1">VT-O1</strain>
    </source>
</reference>
<dbReference type="EMBL" id="JANAKD010001033">
    <property type="protein sequence ID" value="KAJ3484359.1"/>
    <property type="molecule type" value="Genomic_DNA"/>
</dbReference>
<gene>
    <name evidence="1" type="ORF">NLG97_g7073</name>
</gene>
<keyword evidence="2" id="KW-1185">Reference proteome</keyword>
<evidence type="ECO:0000313" key="2">
    <source>
        <dbReference type="Proteomes" id="UP001148737"/>
    </source>
</evidence>
<dbReference type="Proteomes" id="UP001148737">
    <property type="component" value="Unassembled WGS sequence"/>
</dbReference>
<name>A0ACC1QRN6_9HYPO</name>
<comment type="caution">
    <text evidence="1">The sequence shown here is derived from an EMBL/GenBank/DDBJ whole genome shotgun (WGS) entry which is preliminary data.</text>
</comment>
<sequence length="235" mass="26877">MQPPKSGVDGEGLQVIHVALYRMATRSLAEAYRILGYKTHHGIEDILGNPWVGIEKAVEGTWPSIPNARPQARFTRQDWDELWGNEYDVITDLACPFTDQLIEAYPEAKIVVVQRDFESWWRSYQAAVLDNIFPASQWLTANARRTYDEYYRSIRETIPAERRLEYTMGDGWEPLCAFLGKEVPDMPFPRLNDSAYRKQNQKDGEYAVFLTSAKKMAVMGLGVGAIGTALWHLRT</sequence>
<accession>A0ACC1QRN6</accession>
<proteinExistence type="predicted"/>
<organism evidence="1 2">
    <name type="scientific">Lecanicillium saksenae</name>
    <dbReference type="NCBI Taxonomy" id="468837"/>
    <lineage>
        <taxon>Eukaryota</taxon>
        <taxon>Fungi</taxon>
        <taxon>Dikarya</taxon>
        <taxon>Ascomycota</taxon>
        <taxon>Pezizomycotina</taxon>
        <taxon>Sordariomycetes</taxon>
        <taxon>Hypocreomycetidae</taxon>
        <taxon>Hypocreales</taxon>
        <taxon>Cordycipitaceae</taxon>
        <taxon>Lecanicillium</taxon>
    </lineage>
</organism>
<protein>
    <submittedName>
        <fullName evidence="1">Uncharacterized protein</fullName>
    </submittedName>
</protein>
<evidence type="ECO:0000313" key="1">
    <source>
        <dbReference type="EMBL" id="KAJ3484359.1"/>
    </source>
</evidence>